<keyword evidence="3" id="KW-1185">Reference proteome</keyword>
<dbReference type="Proteomes" id="UP001521116">
    <property type="component" value="Unassembled WGS sequence"/>
</dbReference>
<dbReference type="SUPFAM" id="SSF54695">
    <property type="entry name" value="POZ domain"/>
    <property type="match status" value="1"/>
</dbReference>
<dbReference type="Gene3D" id="3.30.710.10">
    <property type="entry name" value="Potassium Channel Kv1.1, Chain A"/>
    <property type="match status" value="1"/>
</dbReference>
<dbReference type="InterPro" id="IPR011333">
    <property type="entry name" value="SKP1/BTB/POZ_sf"/>
</dbReference>
<evidence type="ECO:0000259" key="1">
    <source>
        <dbReference type="PROSITE" id="PS50097"/>
    </source>
</evidence>
<evidence type="ECO:0000313" key="3">
    <source>
        <dbReference type="Proteomes" id="UP001521116"/>
    </source>
</evidence>
<accession>A0ABR3SFD2</accession>
<sequence length="238" mass="27127">MSIFESGEHSDVILRASDGGKFQAHRVVLCGKSAYFKNCLKHNFKETSTGSFDLNEDYDTLKAVLEFIYCNCYTLPLNSTVEAQVKLHINAFIAADYYTVPNLSSYALDRFHASINDWGNIKTALPDIVKAIYNKEDELVRVMKDEILRLIKTHLADLEFDSGFRNLMNEGGSFPLDILYFKKTDNRKPATTATTFKSRCFYCTTVVVVTLPDYQRLLNCPSCYCTVHAKEWKDSKCN</sequence>
<dbReference type="PROSITE" id="PS50097">
    <property type="entry name" value="BTB"/>
    <property type="match status" value="1"/>
</dbReference>
<protein>
    <recommendedName>
        <fullName evidence="1">BTB domain-containing protein</fullName>
    </recommendedName>
</protein>
<comment type="caution">
    <text evidence="2">The sequence shown here is derived from an EMBL/GenBank/DDBJ whole genome shotgun (WGS) entry which is preliminary data.</text>
</comment>
<name>A0ABR3SFD2_9PEZI</name>
<gene>
    <name evidence="2" type="ORF">SLS56_010090</name>
</gene>
<dbReference type="InterPro" id="IPR000210">
    <property type="entry name" value="BTB/POZ_dom"/>
</dbReference>
<proteinExistence type="predicted"/>
<feature type="domain" description="BTB" evidence="1">
    <location>
        <begin position="10"/>
        <end position="77"/>
    </location>
</feature>
<dbReference type="PANTHER" id="PTHR47843">
    <property type="entry name" value="BTB DOMAIN-CONTAINING PROTEIN-RELATED"/>
    <property type="match status" value="1"/>
</dbReference>
<dbReference type="CDD" id="cd18186">
    <property type="entry name" value="BTB_POZ_ZBTB_KLHL-like"/>
    <property type="match status" value="1"/>
</dbReference>
<organism evidence="2 3">
    <name type="scientific">Neofusicoccum ribis</name>
    <dbReference type="NCBI Taxonomy" id="45134"/>
    <lineage>
        <taxon>Eukaryota</taxon>
        <taxon>Fungi</taxon>
        <taxon>Dikarya</taxon>
        <taxon>Ascomycota</taxon>
        <taxon>Pezizomycotina</taxon>
        <taxon>Dothideomycetes</taxon>
        <taxon>Dothideomycetes incertae sedis</taxon>
        <taxon>Botryosphaeriales</taxon>
        <taxon>Botryosphaeriaceae</taxon>
        <taxon>Neofusicoccum</taxon>
    </lineage>
</organism>
<reference evidence="2 3" key="1">
    <citation type="submission" date="2024-02" db="EMBL/GenBank/DDBJ databases">
        <title>De novo assembly and annotation of 12 fungi associated with fruit tree decline syndrome in Ontario, Canada.</title>
        <authorList>
            <person name="Sulman M."/>
            <person name="Ellouze W."/>
            <person name="Ilyukhin E."/>
        </authorList>
    </citation>
    <scope>NUCLEOTIDE SEQUENCE [LARGE SCALE GENOMIC DNA]</scope>
    <source>
        <strain evidence="2 3">M1-105</strain>
    </source>
</reference>
<evidence type="ECO:0000313" key="2">
    <source>
        <dbReference type="EMBL" id="KAL1619500.1"/>
    </source>
</evidence>
<dbReference type="EMBL" id="JAJVDC020000187">
    <property type="protein sequence ID" value="KAL1619500.1"/>
    <property type="molecule type" value="Genomic_DNA"/>
</dbReference>
<dbReference type="Pfam" id="PF00651">
    <property type="entry name" value="BTB"/>
    <property type="match status" value="1"/>
</dbReference>
<dbReference type="SMART" id="SM00225">
    <property type="entry name" value="BTB"/>
    <property type="match status" value="1"/>
</dbReference>
<dbReference type="PANTHER" id="PTHR47843:SF5">
    <property type="entry name" value="BTB_POZ DOMAIN PROTEIN"/>
    <property type="match status" value="1"/>
</dbReference>